<evidence type="ECO:0000256" key="2">
    <source>
        <dbReference type="ARBA" id="ARBA00023125"/>
    </source>
</evidence>
<dbReference type="Pfam" id="PF02311">
    <property type="entry name" value="AraC_binding"/>
    <property type="match status" value="1"/>
</dbReference>
<dbReference type="EMBL" id="CP013023">
    <property type="protein sequence ID" value="ANF97160.1"/>
    <property type="molecule type" value="Genomic_DNA"/>
</dbReference>
<proteinExistence type="predicted"/>
<protein>
    <recommendedName>
        <fullName evidence="4">HTH araC/xylS-type domain-containing protein</fullName>
    </recommendedName>
</protein>
<evidence type="ECO:0000313" key="6">
    <source>
        <dbReference type="Proteomes" id="UP000078148"/>
    </source>
</evidence>
<dbReference type="InterPro" id="IPR020449">
    <property type="entry name" value="Tscrpt_reg_AraC-type_HTH"/>
</dbReference>
<dbReference type="GO" id="GO:0043565">
    <property type="term" value="F:sequence-specific DNA binding"/>
    <property type="evidence" value="ECO:0007669"/>
    <property type="project" value="InterPro"/>
</dbReference>
<name>A0A172ZJ55_9BACL</name>
<dbReference type="PRINTS" id="PR00032">
    <property type="entry name" value="HTHARAC"/>
</dbReference>
<dbReference type="Proteomes" id="UP000078148">
    <property type="component" value="Chromosome"/>
</dbReference>
<dbReference type="KEGG" id="pbv:AR543_14890"/>
<dbReference type="SUPFAM" id="SSF51215">
    <property type="entry name" value="Regulatory protein AraC"/>
    <property type="match status" value="1"/>
</dbReference>
<accession>A0A172ZJ55</accession>
<sequence>METLAAVGYSIDPQESMRIHYLRQTGYTAMPRYHSHASYEIFYVQDGGRTYFINETAVHAGKGDLVFICPTDLHRTVSTDALLCERILVNFTEEFIRQGGGLLFPLQELGRDHLYRLPPEEQTAIEQCLQELLTEMERREAGYIEYSRCLLTGLLIRLYRLRRREQGQPAAPLSTTHPMETKITEIARYINEHFDEPLTLQEISERFYISPSYLCRIFPQITGFHFREYLQTIRLRAARELLRSSTLSIALIAERTGYAHTANFSVIFKKKTGYTPSQYRIMNRQKHNIQ</sequence>
<evidence type="ECO:0000256" key="1">
    <source>
        <dbReference type="ARBA" id="ARBA00023015"/>
    </source>
</evidence>
<keyword evidence="3" id="KW-0804">Transcription</keyword>
<dbReference type="RefSeq" id="WP_060535276.1">
    <property type="nucleotide sequence ID" value="NZ_CP013023.1"/>
</dbReference>
<dbReference type="GO" id="GO:0003700">
    <property type="term" value="F:DNA-binding transcription factor activity"/>
    <property type="evidence" value="ECO:0007669"/>
    <property type="project" value="InterPro"/>
</dbReference>
<keyword evidence="1" id="KW-0805">Transcription regulation</keyword>
<dbReference type="SUPFAM" id="SSF46689">
    <property type="entry name" value="Homeodomain-like"/>
    <property type="match status" value="2"/>
</dbReference>
<reference evidence="6" key="1">
    <citation type="submission" date="2015-10" db="EMBL/GenBank/DDBJ databases">
        <title>Genome of Paenibacillus bovis sp. nov.</title>
        <authorList>
            <person name="Wu Z."/>
            <person name="Gao C."/>
            <person name="Liu Z."/>
            <person name="Zheng H."/>
        </authorList>
    </citation>
    <scope>NUCLEOTIDE SEQUENCE [LARGE SCALE GENOMIC DNA]</scope>
    <source>
        <strain evidence="6">BD3526</strain>
    </source>
</reference>
<dbReference type="Gene3D" id="2.60.120.10">
    <property type="entry name" value="Jelly Rolls"/>
    <property type="match status" value="1"/>
</dbReference>
<dbReference type="SMART" id="SM00342">
    <property type="entry name" value="HTH_ARAC"/>
    <property type="match status" value="1"/>
</dbReference>
<evidence type="ECO:0000256" key="3">
    <source>
        <dbReference type="ARBA" id="ARBA00023163"/>
    </source>
</evidence>
<reference evidence="5 6" key="2">
    <citation type="journal article" date="2016" name="Int. J. Syst. Evol. Microbiol.">
        <title>Paenibacillus bovis sp. nov., isolated from raw yak (Bos grunniens) milk.</title>
        <authorList>
            <person name="Gao C."/>
            <person name="Han J."/>
            <person name="Liu Z."/>
            <person name="Xu X."/>
            <person name="Hang F."/>
            <person name="Wu Z."/>
        </authorList>
    </citation>
    <scope>NUCLEOTIDE SEQUENCE [LARGE SCALE GENOMIC DNA]</scope>
    <source>
        <strain evidence="5 6">BD3526</strain>
    </source>
</reference>
<dbReference type="PANTHER" id="PTHR43280:SF2">
    <property type="entry name" value="HTH-TYPE TRANSCRIPTIONAL REGULATOR EXSA"/>
    <property type="match status" value="1"/>
</dbReference>
<evidence type="ECO:0000313" key="5">
    <source>
        <dbReference type="EMBL" id="ANF97160.1"/>
    </source>
</evidence>
<dbReference type="InterPro" id="IPR009057">
    <property type="entry name" value="Homeodomain-like_sf"/>
</dbReference>
<dbReference type="OrthoDB" id="506156at2"/>
<dbReference type="Pfam" id="PF12833">
    <property type="entry name" value="HTH_18"/>
    <property type="match status" value="1"/>
</dbReference>
<keyword evidence="6" id="KW-1185">Reference proteome</keyword>
<evidence type="ECO:0000259" key="4">
    <source>
        <dbReference type="PROSITE" id="PS01124"/>
    </source>
</evidence>
<dbReference type="STRING" id="1616788.AR543_14890"/>
<dbReference type="InterPro" id="IPR018060">
    <property type="entry name" value="HTH_AraC"/>
</dbReference>
<dbReference type="InterPro" id="IPR014710">
    <property type="entry name" value="RmlC-like_jellyroll"/>
</dbReference>
<feature type="domain" description="HTH araC/xylS-type" evidence="4">
    <location>
        <begin position="184"/>
        <end position="282"/>
    </location>
</feature>
<dbReference type="AlphaFoldDB" id="A0A172ZJ55"/>
<dbReference type="InterPro" id="IPR003313">
    <property type="entry name" value="AraC-bd"/>
</dbReference>
<dbReference type="PROSITE" id="PS01124">
    <property type="entry name" value="HTH_ARAC_FAMILY_2"/>
    <property type="match status" value="1"/>
</dbReference>
<dbReference type="InterPro" id="IPR037923">
    <property type="entry name" value="HTH-like"/>
</dbReference>
<keyword evidence="2" id="KW-0238">DNA-binding</keyword>
<dbReference type="PANTHER" id="PTHR43280">
    <property type="entry name" value="ARAC-FAMILY TRANSCRIPTIONAL REGULATOR"/>
    <property type="match status" value="1"/>
</dbReference>
<organism evidence="5 6">
    <name type="scientific">Paenibacillus bovis</name>
    <dbReference type="NCBI Taxonomy" id="1616788"/>
    <lineage>
        <taxon>Bacteria</taxon>
        <taxon>Bacillati</taxon>
        <taxon>Bacillota</taxon>
        <taxon>Bacilli</taxon>
        <taxon>Bacillales</taxon>
        <taxon>Paenibacillaceae</taxon>
        <taxon>Paenibacillus</taxon>
    </lineage>
</organism>
<gene>
    <name evidence="5" type="ORF">AR543_14890</name>
</gene>
<dbReference type="Gene3D" id="1.10.10.60">
    <property type="entry name" value="Homeodomain-like"/>
    <property type="match status" value="2"/>
</dbReference>